<dbReference type="GO" id="GO:0006046">
    <property type="term" value="P:N-acetylglucosamine catabolic process"/>
    <property type="evidence" value="ECO:0007669"/>
    <property type="project" value="UniProtKB-UniRule"/>
</dbReference>
<proteinExistence type="inferred from homology"/>
<dbReference type="EMBL" id="CP014699">
    <property type="protein sequence ID" value="AND79680.1"/>
    <property type="molecule type" value="Genomic_DNA"/>
</dbReference>
<dbReference type="UniPathway" id="UPA00629">
    <property type="reaction ID" value="UER00684"/>
</dbReference>
<evidence type="ECO:0000313" key="6">
    <source>
        <dbReference type="EMBL" id="AND79680.1"/>
    </source>
</evidence>
<dbReference type="InterPro" id="IPR004547">
    <property type="entry name" value="Glucosamine6P_isomerase"/>
</dbReference>
<dbReference type="RefSeq" id="WP_067063108.1">
    <property type="nucleotide sequence ID" value="NZ_CP014699.1"/>
</dbReference>
<dbReference type="AlphaFoldDB" id="A0A172Q8A3"/>
<dbReference type="STRING" id="1811193.A0O21_06405"/>
<comment type="function">
    <text evidence="4">Catalyzes the reversible isomerization-deamination of glucosamine 6-phosphate (GlcN6P) to form fructose 6-phosphate (Fru6P) and ammonium ion.</text>
</comment>
<keyword evidence="7" id="KW-1185">Reference proteome</keyword>
<evidence type="ECO:0000256" key="2">
    <source>
        <dbReference type="ARBA" id="ARBA00022801"/>
    </source>
</evidence>
<dbReference type="GO" id="GO:0042802">
    <property type="term" value="F:identical protein binding"/>
    <property type="evidence" value="ECO:0007669"/>
    <property type="project" value="TreeGrafter"/>
</dbReference>
<protein>
    <recommendedName>
        <fullName evidence="4">Glucosamine-6-phosphate deaminase</fullName>
        <ecNumber evidence="4">3.5.99.6</ecNumber>
    </recommendedName>
    <alternativeName>
        <fullName evidence="4">GlcN6P deaminase</fullName>
        <shortName evidence="4">GNPDA</shortName>
    </alternativeName>
    <alternativeName>
        <fullName evidence="4">Glucosamine-6-phosphate isomerase</fullName>
    </alternativeName>
</protein>
<reference evidence="7" key="2">
    <citation type="submission" date="2016-03" db="EMBL/GenBank/DDBJ databases">
        <title>Streptococcus antelopensis sp. nov., isolated from the feces of the Tibetan antelope (Pantholops hodgsonii) in Hoh Xil National Nature Reserve, Qinghai, China.</title>
        <authorList>
            <person name="Bai X."/>
        </authorList>
    </citation>
    <scope>NUCLEOTIDE SEQUENCE [LARGE SCALE GENOMIC DNA]</scope>
    <source>
        <strain evidence="7">TA 26</strain>
    </source>
</reference>
<dbReference type="PANTHER" id="PTHR11280">
    <property type="entry name" value="GLUCOSAMINE-6-PHOSPHATE ISOMERASE"/>
    <property type="match status" value="1"/>
</dbReference>
<dbReference type="GO" id="GO:0005975">
    <property type="term" value="P:carbohydrate metabolic process"/>
    <property type="evidence" value="ECO:0007669"/>
    <property type="project" value="InterPro"/>
</dbReference>
<name>A0A172Q8A3_9STRE</name>
<feature type="active site" description="Proton acceptor; for enolization step" evidence="4">
    <location>
        <position position="62"/>
    </location>
</feature>
<comment type="catalytic activity">
    <reaction evidence="1 4">
        <text>alpha-D-glucosamine 6-phosphate + H2O = beta-D-fructose 6-phosphate + NH4(+)</text>
        <dbReference type="Rhea" id="RHEA:12172"/>
        <dbReference type="ChEBI" id="CHEBI:15377"/>
        <dbReference type="ChEBI" id="CHEBI:28938"/>
        <dbReference type="ChEBI" id="CHEBI:57634"/>
        <dbReference type="ChEBI" id="CHEBI:75989"/>
        <dbReference type="EC" id="3.5.99.6"/>
    </reaction>
</comment>
<dbReference type="NCBIfam" id="TIGR00502">
    <property type="entry name" value="nagB"/>
    <property type="match status" value="1"/>
</dbReference>
<evidence type="ECO:0000313" key="7">
    <source>
        <dbReference type="Proteomes" id="UP000077317"/>
    </source>
</evidence>
<feature type="active site" description="Proton acceptor; for ring-opening step" evidence="4">
    <location>
        <position position="130"/>
    </location>
</feature>
<dbReference type="PANTHER" id="PTHR11280:SF5">
    <property type="entry name" value="GLUCOSAMINE-6-PHOSPHATE ISOMERASE"/>
    <property type="match status" value="1"/>
</dbReference>
<dbReference type="GO" id="GO:0006043">
    <property type="term" value="P:glucosamine catabolic process"/>
    <property type="evidence" value="ECO:0007669"/>
    <property type="project" value="TreeGrafter"/>
</dbReference>
<evidence type="ECO:0000256" key="4">
    <source>
        <dbReference type="HAMAP-Rule" id="MF_01241"/>
    </source>
</evidence>
<dbReference type="InterPro" id="IPR037171">
    <property type="entry name" value="NagB/RpiA_transferase-like"/>
</dbReference>
<dbReference type="GO" id="GO:0005737">
    <property type="term" value="C:cytoplasm"/>
    <property type="evidence" value="ECO:0007669"/>
    <property type="project" value="TreeGrafter"/>
</dbReference>
<dbReference type="GO" id="GO:0004342">
    <property type="term" value="F:glucosamine-6-phosphate deaminase activity"/>
    <property type="evidence" value="ECO:0007669"/>
    <property type="project" value="UniProtKB-UniRule"/>
</dbReference>
<dbReference type="GO" id="GO:0019262">
    <property type="term" value="P:N-acetylneuraminate catabolic process"/>
    <property type="evidence" value="ECO:0007669"/>
    <property type="project" value="UniProtKB-UniRule"/>
</dbReference>
<feature type="active site" description="For ring-opening step" evidence="4">
    <location>
        <position position="135"/>
    </location>
</feature>
<feature type="domain" description="Glucosamine/galactosamine-6-phosphate isomerase" evidence="5">
    <location>
        <begin position="20"/>
        <end position="222"/>
    </location>
</feature>
<dbReference type="HAMAP" id="MF_01241">
    <property type="entry name" value="GlcN6P_deamin"/>
    <property type="match status" value="1"/>
</dbReference>
<dbReference type="CDD" id="cd01399">
    <property type="entry name" value="GlcN6P_deaminase"/>
    <property type="match status" value="1"/>
</dbReference>
<organism evidence="6 7">
    <name type="scientific">Streptococcus pantholopis</name>
    <dbReference type="NCBI Taxonomy" id="1811193"/>
    <lineage>
        <taxon>Bacteria</taxon>
        <taxon>Bacillati</taxon>
        <taxon>Bacillota</taxon>
        <taxon>Bacilli</taxon>
        <taxon>Lactobacillales</taxon>
        <taxon>Streptococcaceae</taxon>
        <taxon>Streptococcus</taxon>
    </lineage>
</organism>
<evidence type="ECO:0000256" key="1">
    <source>
        <dbReference type="ARBA" id="ARBA00000644"/>
    </source>
</evidence>
<gene>
    <name evidence="4" type="primary">nagB</name>
    <name evidence="6" type="ORF">A0O21_06405</name>
</gene>
<dbReference type="KEGG" id="spat:A0O21_06405"/>
<dbReference type="EC" id="3.5.99.6" evidence="4"/>
<evidence type="ECO:0000259" key="5">
    <source>
        <dbReference type="Pfam" id="PF01182"/>
    </source>
</evidence>
<dbReference type="OrthoDB" id="9791139at2"/>
<dbReference type="InterPro" id="IPR006148">
    <property type="entry name" value="Glc/Gal-6P_isomerase"/>
</dbReference>
<dbReference type="SUPFAM" id="SSF100950">
    <property type="entry name" value="NagB/RpiA/CoA transferase-like"/>
    <property type="match status" value="1"/>
</dbReference>
<dbReference type="Gene3D" id="3.40.50.1360">
    <property type="match status" value="1"/>
</dbReference>
<accession>A0A172Q8A3</accession>
<dbReference type="Pfam" id="PF01182">
    <property type="entry name" value="Glucosamine_iso"/>
    <property type="match status" value="1"/>
</dbReference>
<reference evidence="6 7" key="1">
    <citation type="journal article" date="2016" name="Int. J. Syst. Evol. Microbiol.">
        <title>Streptococcuspantholopis sp. nov., isolated from faeces of the Tibetan antelope (Pantholops hodgsonii).</title>
        <authorList>
            <person name="Bai X."/>
            <person name="Xiong Y."/>
            <person name="Lu S."/>
            <person name="Jin D."/>
            <person name="Lai X."/>
            <person name="Yang J."/>
            <person name="Niu L."/>
            <person name="Hu S."/>
            <person name="Meng X."/>
            <person name="Pu J."/>
            <person name="Ye C."/>
            <person name="Xu J."/>
        </authorList>
    </citation>
    <scope>NUCLEOTIDE SEQUENCE [LARGE SCALE GENOMIC DNA]</scope>
    <source>
        <strain evidence="6 7">TA 26</strain>
    </source>
</reference>
<sequence>MKVFTVKDQEEGAQLAFNLLKEKLAAGAKTLGLATGSTPLAFYQKIVASDLDFSEIRSINLDEYVGLAADDPQSYHFFMNEVLFKFKPFKDSFLPDGSAADSDAEIRRYNQLLKQYPIDFQILGLGSNGHIGFNEPGTSFDSQTHLVDLTDETIQANARFFDKPSDVPKQALSMGIASIMAAETIVLMAYGRQKAEAAAQMIKGPVSEMLPASVLQKHSDTVVILDEEAASLL</sequence>
<keyword evidence="3 4" id="KW-0119">Carbohydrate metabolism</keyword>
<feature type="active site" description="For ring-opening step" evidence="4">
    <location>
        <position position="128"/>
    </location>
</feature>
<comment type="pathway">
    <text evidence="4">Amino-sugar metabolism; N-acetylneuraminate degradation; D-fructose 6-phosphate from N-acetylneuraminate: step 5/5.</text>
</comment>
<comment type="caution">
    <text evidence="4">Lacks conserved residue(s) required for the propagation of feature annotation.</text>
</comment>
<keyword evidence="2 4" id="KW-0378">Hydrolase</keyword>
<comment type="similarity">
    <text evidence="4">Belongs to the glucosamine/galactosamine-6-phosphate isomerase family. NagB subfamily.</text>
</comment>
<evidence type="ECO:0000256" key="3">
    <source>
        <dbReference type="ARBA" id="ARBA00023277"/>
    </source>
</evidence>
<dbReference type="Proteomes" id="UP000077317">
    <property type="component" value="Chromosome"/>
</dbReference>
<dbReference type="FunFam" id="3.40.50.1360:FF:000003">
    <property type="entry name" value="Glucosamine-6-phosphate deaminase"/>
    <property type="match status" value="1"/>
</dbReference>